<protein>
    <submittedName>
        <fullName evidence="2">Lipid-binding protein</fullName>
    </submittedName>
</protein>
<dbReference type="AlphaFoldDB" id="A0A0B4CJJ2"/>
<organism evidence="2 3">
    <name type="scientific">Chryseobacterium taiwanense</name>
    <dbReference type="NCBI Taxonomy" id="363331"/>
    <lineage>
        <taxon>Bacteria</taxon>
        <taxon>Pseudomonadati</taxon>
        <taxon>Bacteroidota</taxon>
        <taxon>Flavobacteriia</taxon>
        <taxon>Flavobacteriales</taxon>
        <taxon>Weeksellaceae</taxon>
        <taxon>Chryseobacterium group</taxon>
        <taxon>Chryseobacterium</taxon>
    </lineage>
</organism>
<dbReference type="RefSeq" id="WP_039372658.1">
    <property type="nucleotide sequence ID" value="NZ_JWTA01000019.1"/>
</dbReference>
<evidence type="ECO:0000313" key="2">
    <source>
        <dbReference type="EMBL" id="KIC61419.1"/>
    </source>
</evidence>
<dbReference type="Proteomes" id="UP000031167">
    <property type="component" value="Unassembled WGS sequence"/>
</dbReference>
<dbReference type="EMBL" id="JWTA01000019">
    <property type="protein sequence ID" value="KIC61419.1"/>
    <property type="molecule type" value="Genomic_DNA"/>
</dbReference>
<reference evidence="2 3" key="1">
    <citation type="submission" date="2014-12" db="EMBL/GenBank/DDBJ databases">
        <title>Genome sequencing of Chryseobacterium taiwanense TPW19.</title>
        <authorList>
            <person name="Tan P.W."/>
            <person name="Chan K.-G."/>
        </authorList>
    </citation>
    <scope>NUCLEOTIDE SEQUENCE [LARGE SCALE GENOMIC DNA]</scope>
    <source>
        <strain evidence="2 3">TPW19</strain>
    </source>
</reference>
<feature type="domain" description="Lipid/polyisoprenoid-binding YceI-like" evidence="1">
    <location>
        <begin position="5"/>
        <end position="175"/>
    </location>
</feature>
<evidence type="ECO:0000259" key="1">
    <source>
        <dbReference type="SMART" id="SM00867"/>
    </source>
</evidence>
<keyword evidence="3" id="KW-1185">Reference proteome</keyword>
<name>A0A0B4CJJ2_9FLAO</name>
<evidence type="ECO:0000313" key="3">
    <source>
        <dbReference type="Proteomes" id="UP000031167"/>
    </source>
</evidence>
<comment type="caution">
    <text evidence="2">The sequence shown here is derived from an EMBL/GenBank/DDBJ whole genome shotgun (WGS) entry which is preliminary data.</text>
</comment>
<dbReference type="Gene3D" id="2.40.128.110">
    <property type="entry name" value="Lipid/polyisoprenoid-binding, YceI-like"/>
    <property type="match status" value="1"/>
</dbReference>
<proteinExistence type="predicted"/>
<dbReference type="InterPro" id="IPR036761">
    <property type="entry name" value="TTHA0802/YceI-like_sf"/>
</dbReference>
<dbReference type="SMART" id="SM00867">
    <property type="entry name" value="YceI"/>
    <property type="match status" value="1"/>
</dbReference>
<dbReference type="PANTHER" id="PTHR34406">
    <property type="entry name" value="PROTEIN YCEI"/>
    <property type="match status" value="1"/>
</dbReference>
<gene>
    <name evidence="2" type="ORF">RM51_17540</name>
</gene>
<dbReference type="Pfam" id="PF04264">
    <property type="entry name" value="YceI"/>
    <property type="match status" value="1"/>
</dbReference>
<dbReference type="PANTHER" id="PTHR34406:SF1">
    <property type="entry name" value="PROTEIN YCEI"/>
    <property type="match status" value="1"/>
</dbReference>
<dbReference type="SUPFAM" id="SSF101874">
    <property type="entry name" value="YceI-like"/>
    <property type="match status" value="1"/>
</dbReference>
<dbReference type="InterPro" id="IPR007372">
    <property type="entry name" value="Lipid/polyisoprenoid-bd_YceI"/>
</dbReference>
<sequence length="177" mass="20023">MDKKKFKVNSEKSLVEWIGRKVTGAHNGTIEVKEGNFTFENKNLLAGKFVINTRSITILDVEDEETNAQFASHLASDDFFNSDQYPEAVFEITHTEPSDNNLYYVKGDLTIKGITHSIDTTLQIVRTDNVAVLDAKIVIDRTKFNIKFRSANFFANLGDTLIYNNFDLNVHLVAESI</sequence>
<dbReference type="OrthoDB" id="951410at2"/>
<accession>A0A0B4CJJ2</accession>
<dbReference type="STRING" id="363331.RM51_17540"/>